<feature type="modified residue" description="N6-(pyridoxal phosphate)lysine" evidence="11">
    <location>
        <position position="657"/>
    </location>
</feature>
<dbReference type="GO" id="GO:0005737">
    <property type="term" value="C:cytoplasm"/>
    <property type="evidence" value="ECO:0007669"/>
    <property type="project" value="TreeGrafter"/>
</dbReference>
<comment type="catalytic activity">
    <reaction evidence="1 12">
        <text>[(1-&gt;4)-alpha-D-glucosyl](n) + phosphate = [(1-&gt;4)-alpha-D-glucosyl](n-1) + alpha-D-glucose 1-phosphate</text>
        <dbReference type="Rhea" id="RHEA:41732"/>
        <dbReference type="Rhea" id="RHEA-COMP:9584"/>
        <dbReference type="Rhea" id="RHEA-COMP:9586"/>
        <dbReference type="ChEBI" id="CHEBI:15444"/>
        <dbReference type="ChEBI" id="CHEBI:43474"/>
        <dbReference type="ChEBI" id="CHEBI:58601"/>
        <dbReference type="EC" id="2.4.1.1"/>
    </reaction>
</comment>
<dbReference type="Proteomes" id="UP000602260">
    <property type="component" value="Unassembled WGS sequence"/>
</dbReference>
<evidence type="ECO:0000313" key="13">
    <source>
        <dbReference type="EMBL" id="MBC5716199.1"/>
    </source>
</evidence>
<accession>A0A8J6J1Y0</accession>
<name>A0A8J6J1Y0_9FIRM</name>
<dbReference type="EC" id="2.4.1.1" evidence="12"/>
<comment type="function">
    <text evidence="10">Phosphorylase is an important allosteric enzyme in carbohydrate metabolism. Enzymes from different sources differ in their regulatory mechanisms and in their natural substrates. However, all known phosphorylases share catalytic and structural properties.</text>
</comment>
<evidence type="ECO:0000256" key="6">
    <source>
        <dbReference type="ARBA" id="ARBA00022676"/>
    </source>
</evidence>
<dbReference type="RefSeq" id="WP_186877662.1">
    <property type="nucleotide sequence ID" value="NZ_JACOPN010000001.1"/>
</dbReference>
<dbReference type="Pfam" id="PF00343">
    <property type="entry name" value="Phosphorylase"/>
    <property type="match status" value="1"/>
</dbReference>
<dbReference type="CDD" id="cd04300">
    <property type="entry name" value="GT35_Glycogen_Phosphorylase"/>
    <property type="match status" value="1"/>
</dbReference>
<comment type="function">
    <text evidence="12">Allosteric enzyme that catalyzes the rate-limiting step in glycogen catabolism, the phosphorolytic cleavage of glycogen to produce glucose-1-phosphate, and plays a central role in maintaining cellular and organismal glucose homeostasis.</text>
</comment>
<dbReference type="GO" id="GO:0030170">
    <property type="term" value="F:pyridoxal phosphate binding"/>
    <property type="evidence" value="ECO:0007669"/>
    <property type="project" value="InterPro"/>
</dbReference>
<dbReference type="PANTHER" id="PTHR11468">
    <property type="entry name" value="GLYCOGEN PHOSPHORYLASE"/>
    <property type="match status" value="1"/>
</dbReference>
<dbReference type="FunFam" id="3.40.50.2000:FF:000005">
    <property type="entry name" value="Alpha-1,4 glucan phosphorylase"/>
    <property type="match status" value="1"/>
</dbReference>
<evidence type="ECO:0000256" key="12">
    <source>
        <dbReference type="RuleBase" id="RU000587"/>
    </source>
</evidence>
<proteinExistence type="inferred from homology"/>
<dbReference type="InterPro" id="IPR011833">
    <property type="entry name" value="Glycg_phsphrylas"/>
</dbReference>
<dbReference type="Gene3D" id="3.40.50.2000">
    <property type="entry name" value="Glycogen Phosphorylase B"/>
    <property type="match status" value="2"/>
</dbReference>
<dbReference type="InterPro" id="IPR000811">
    <property type="entry name" value="Glyco_trans_35"/>
</dbReference>
<reference evidence="13" key="1">
    <citation type="submission" date="2020-08" db="EMBL/GenBank/DDBJ databases">
        <title>Genome public.</title>
        <authorList>
            <person name="Liu C."/>
            <person name="Sun Q."/>
        </authorList>
    </citation>
    <scope>NUCLEOTIDE SEQUENCE</scope>
    <source>
        <strain evidence="13">BX5</strain>
    </source>
</reference>
<keyword evidence="9 12" id="KW-0119">Carbohydrate metabolism</keyword>
<keyword evidence="8 11" id="KW-0663">Pyridoxal phosphate</keyword>
<dbReference type="FunFam" id="3.40.50.2000:FF:000153">
    <property type="entry name" value="Alpha-1,4 glucan phosphorylase"/>
    <property type="match status" value="1"/>
</dbReference>
<comment type="cofactor">
    <cofactor evidence="2 12">
        <name>pyridoxal 5'-phosphate</name>
        <dbReference type="ChEBI" id="CHEBI:597326"/>
    </cofactor>
</comment>
<dbReference type="NCBIfam" id="TIGR02093">
    <property type="entry name" value="P_ylase"/>
    <property type="match status" value="1"/>
</dbReference>
<comment type="caution">
    <text evidence="13">The sequence shown here is derived from an EMBL/GenBank/DDBJ whole genome shotgun (WGS) entry which is preliminary data.</text>
</comment>
<dbReference type="GO" id="GO:0008184">
    <property type="term" value="F:glycogen phosphorylase activity"/>
    <property type="evidence" value="ECO:0007669"/>
    <property type="project" value="InterPro"/>
</dbReference>
<evidence type="ECO:0000256" key="7">
    <source>
        <dbReference type="ARBA" id="ARBA00022679"/>
    </source>
</evidence>
<dbReference type="PIRSF" id="PIRSF000460">
    <property type="entry name" value="Pprylas_GlgP"/>
    <property type="match status" value="1"/>
</dbReference>
<evidence type="ECO:0000256" key="8">
    <source>
        <dbReference type="ARBA" id="ARBA00022898"/>
    </source>
</evidence>
<gene>
    <name evidence="13" type="ORF">H8S55_02485</name>
</gene>
<evidence type="ECO:0000256" key="10">
    <source>
        <dbReference type="ARBA" id="ARBA00025174"/>
    </source>
</evidence>
<evidence type="ECO:0000256" key="9">
    <source>
        <dbReference type="ARBA" id="ARBA00023277"/>
    </source>
</evidence>
<dbReference type="EMBL" id="JACOPN010000001">
    <property type="protein sequence ID" value="MBC5716199.1"/>
    <property type="molecule type" value="Genomic_DNA"/>
</dbReference>
<dbReference type="GO" id="GO:0005980">
    <property type="term" value="P:glycogen catabolic process"/>
    <property type="evidence" value="ECO:0007669"/>
    <property type="project" value="TreeGrafter"/>
</dbReference>
<evidence type="ECO:0000256" key="5">
    <source>
        <dbReference type="ARBA" id="ARBA00022600"/>
    </source>
</evidence>
<keyword evidence="5" id="KW-0321">Glycogen metabolism</keyword>
<sequence length="810" mass="91859">MAEYTKAQLTEMITGKLQRNFGRTVDEAAPPHMFKACALVLRDIMSRRQMATDNQVWEGQQRQVHYLSLEFLMGRSLEKNAYNLGLLGTLKDALEGLGFSASDLFELEPDAGLGNGGLGRLAACYLDSMTTLEIPATGYSICYELGIFKQKIIDGKQVELADNWLGLGDAWLIPKMDEAEEVRFGGKVEDCWDSEGHNHPEHTGYTTVLAIPRDMEIAGYQTRHTNVLRLWDAKSPVPVDMSLYSRGEYLKAVEQQAMAEVIAKVLYPDDNHYEGKSLRLKQQYFFVSATVQSIIRKHRAQYGTLRNFHEKHVIQINDTHPTLVIPELMRILLDVEGYSWEDAWHIVTQTVCYTNHTVLAEALERWPQSLIQTLLPRIWTILKEIASRYQRELEHRYGNDTGKIANMAIIWGGEVRMANLCICACQTVNGVSALHSEILKKDVFHDAYLARPEQFTNVTNGIDHRRWLSQINPRLDALIRDCTGGDAYLLHPEALQGLEKYRSDKTVLKKLADIKHDNKLRFASWVARESGVVLNTDAVFDVQVKRLHEYKRQLLNVLHIISLYHQLRDNPNMDFVPQTFLFGAKAAPGYHVAKEIIQLINSLSAQIDRDPVCKDKLQVVFLENYRVSLAEKLIPASEISEQISTAGKEASGTGNMKFMMNGALTIGTLDGANVEMHQQLGDENIFLFGLTAQEVVQRKQQGYHPMDYYQQDPVLKRVIDQLSAGFDDHVSYADLATRLLYGAGGSPADEYLLLADFQSYCQAHDRALRVYGDSKRWNQMSLTNIARSGIFAADRSIKEYAENIWHVPTR</sequence>
<evidence type="ECO:0000256" key="11">
    <source>
        <dbReference type="PIRSR" id="PIRSR000460-1"/>
    </source>
</evidence>
<keyword evidence="4" id="KW-0597">Phosphoprotein</keyword>
<keyword evidence="6 12" id="KW-0328">Glycosyltransferase</keyword>
<protein>
    <recommendedName>
        <fullName evidence="12">Alpha-1,4 glucan phosphorylase</fullName>
        <ecNumber evidence="12">2.4.1.1</ecNumber>
    </recommendedName>
</protein>
<organism evidence="13 14">
    <name type="scientific">Flintibacter faecis</name>
    <dbReference type="NCBI Taxonomy" id="2763047"/>
    <lineage>
        <taxon>Bacteria</taxon>
        <taxon>Bacillati</taxon>
        <taxon>Bacillota</taxon>
        <taxon>Clostridia</taxon>
        <taxon>Eubacteriales</taxon>
        <taxon>Flintibacter</taxon>
    </lineage>
</organism>
<evidence type="ECO:0000256" key="3">
    <source>
        <dbReference type="ARBA" id="ARBA00006047"/>
    </source>
</evidence>
<dbReference type="PANTHER" id="PTHR11468:SF3">
    <property type="entry name" value="GLYCOGEN PHOSPHORYLASE, LIVER FORM"/>
    <property type="match status" value="1"/>
</dbReference>
<comment type="similarity">
    <text evidence="3 12">Belongs to the glycogen phosphorylase family.</text>
</comment>
<keyword evidence="7 12" id="KW-0808">Transferase</keyword>
<keyword evidence="14" id="KW-1185">Reference proteome</keyword>
<evidence type="ECO:0000256" key="4">
    <source>
        <dbReference type="ARBA" id="ARBA00022553"/>
    </source>
</evidence>
<evidence type="ECO:0000313" key="14">
    <source>
        <dbReference type="Proteomes" id="UP000602260"/>
    </source>
</evidence>
<evidence type="ECO:0000256" key="1">
    <source>
        <dbReference type="ARBA" id="ARBA00001275"/>
    </source>
</evidence>
<dbReference type="InterPro" id="IPR035090">
    <property type="entry name" value="Pyridoxal_P_attach_site"/>
</dbReference>
<dbReference type="SUPFAM" id="SSF53756">
    <property type="entry name" value="UDP-Glycosyltransferase/glycogen phosphorylase"/>
    <property type="match status" value="1"/>
</dbReference>
<dbReference type="AlphaFoldDB" id="A0A8J6J1Y0"/>
<dbReference type="PROSITE" id="PS00102">
    <property type="entry name" value="PHOSPHORYLASE"/>
    <property type="match status" value="1"/>
</dbReference>
<evidence type="ECO:0000256" key="2">
    <source>
        <dbReference type="ARBA" id="ARBA00001933"/>
    </source>
</evidence>